<dbReference type="AlphaFoldDB" id="D4J937"/>
<evidence type="ECO:0000313" key="1">
    <source>
        <dbReference type="EMBL" id="CBK80858.1"/>
    </source>
</evidence>
<reference evidence="1 2" key="1">
    <citation type="submission" date="2010-03" db="EMBL/GenBank/DDBJ databases">
        <title>The genome sequence of Coprococcus catus GD/7.</title>
        <authorList>
            <consortium name="metaHIT consortium -- http://www.metahit.eu/"/>
            <person name="Pajon A."/>
            <person name="Turner K."/>
            <person name="Parkhill J."/>
            <person name="Duncan S."/>
            <person name="Flint H."/>
        </authorList>
    </citation>
    <scope>NUCLEOTIDE SEQUENCE [LARGE SCALE GENOMIC DNA]</scope>
    <source>
        <strain evidence="1 2">GD/7</strain>
    </source>
</reference>
<gene>
    <name evidence="1" type="ORF">CC1_21550</name>
</gene>
<organism evidence="1 2">
    <name type="scientific">Coprococcus catus GD/7</name>
    <dbReference type="NCBI Taxonomy" id="717962"/>
    <lineage>
        <taxon>Bacteria</taxon>
        <taxon>Bacillati</taxon>
        <taxon>Bacillota</taxon>
        <taxon>Clostridia</taxon>
        <taxon>Lachnospirales</taxon>
        <taxon>Lachnospiraceae</taxon>
        <taxon>Coprococcus</taxon>
    </lineage>
</organism>
<proteinExistence type="predicted"/>
<accession>D4J937</accession>
<protein>
    <submittedName>
        <fullName evidence="1">Uncharacterized protein</fullName>
    </submittedName>
</protein>
<evidence type="ECO:0000313" key="2">
    <source>
        <dbReference type="Proteomes" id="UP000008798"/>
    </source>
</evidence>
<dbReference type="HOGENOM" id="CLU_2011366_0_0_9"/>
<dbReference type="Proteomes" id="UP000008798">
    <property type="component" value="Chromosome"/>
</dbReference>
<dbReference type="PATRIC" id="fig|717962.3.peg.2073"/>
<dbReference type="EMBL" id="FP929038">
    <property type="protein sequence ID" value="CBK80858.1"/>
    <property type="molecule type" value="Genomic_DNA"/>
</dbReference>
<name>D4J937_9FIRM</name>
<dbReference type="KEGG" id="cct:CC1_21550"/>
<sequence length="123" mass="14312">MGKHDLSDLLRRSEKVSDVVQQQTFEFVRRYVDFKKADPMVPLYVRGFLNGGILKEKYMERLLLITDHGYKFSKSDPAYTELFAEDHYVAYIPGETLTKKKKEYPFTFVGDPTAVLRSAMYGE</sequence>
<reference evidence="1 2" key="2">
    <citation type="submission" date="2010-03" db="EMBL/GenBank/DDBJ databases">
        <authorList>
            <person name="Pajon A."/>
        </authorList>
    </citation>
    <scope>NUCLEOTIDE SEQUENCE [LARGE SCALE GENOMIC DNA]</scope>
    <source>
        <strain evidence="1 2">GD/7</strain>
    </source>
</reference>